<dbReference type="STRING" id="694573.A0A194UST6"/>
<evidence type="ECO:0000313" key="1">
    <source>
        <dbReference type="EMBL" id="KUI54694.1"/>
    </source>
</evidence>
<gene>
    <name evidence="1" type="ORF">VP1G_02085</name>
</gene>
<reference evidence="2" key="1">
    <citation type="submission" date="2014-12" db="EMBL/GenBank/DDBJ databases">
        <title>Genome Sequence of Valsa Canker Pathogens Uncovers a Specific Adaption of Colonization on Woody Bark.</title>
        <authorList>
            <person name="Yin Z."/>
            <person name="Liu H."/>
            <person name="Gao X."/>
            <person name="Li Z."/>
            <person name="Song N."/>
            <person name="Ke X."/>
            <person name="Dai Q."/>
            <person name="Wu Y."/>
            <person name="Sun Y."/>
            <person name="Xu J.-R."/>
            <person name="Kang Z.K."/>
            <person name="Wang L."/>
            <person name="Huang L."/>
        </authorList>
    </citation>
    <scope>NUCLEOTIDE SEQUENCE [LARGE SCALE GENOMIC DNA]</scope>
    <source>
        <strain evidence="2">SXYL134</strain>
    </source>
</reference>
<accession>A0A194UST6</accession>
<dbReference type="EMBL" id="KN714675">
    <property type="protein sequence ID" value="KUI54694.1"/>
    <property type="molecule type" value="Genomic_DNA"/>
</dbReference>
<name>A0A194UST6_CYTMA</name>
<sequence>MPTHIGAGPYARVISLEPIDSSVNTSMKARADKQVYELTVDYDFAAAAEDDKGDVNFRVDYTNLPEYCIAKGGLVRSQVGLKKVTTIVKDEKGALPLEYDETIKLFHFYKYCPATNIEMTLDLDSNIHVGLYSQYAYYFDGSILPTPSITNTYGYFSVQPVAAILMTLRGEATVQTNSGDVDIVSGLTLPGLSVKGLISIGPTFALTGSMDTSLNVSGEINAGVSVAWNRTEVYFPQDADGEAVTVDPTDLDGDGYSQTYEVSPTLDATISAQGNMALTLTPQVKFGNSVLRGALMEGYVTAGVTNTVSLGVNATASANIDGELQARYCYWADYVYSVFLSADVSSAGGVLDWGDSVELLSPDAPVTLVEETCQTWSNDNSDLQKRSSSLVQNTTGSPCFGGLIECTTEEATSCAAESGTNSETSKRATCSEPPGLFYNCDWFPSVTLTNLNENTMATNPYYTFIGTCQIIRNYLQSGNLPTGTVSGSNWIQLTYLADGYDPTTGTTNRDEACGGNNGVAAQCAQSKTLMWPTAVQSAASSGTSDPALRNGYQDTISCDEFPSCVYNAQQGYQSTINGLLLQIKDVNAGLFWKMRNWPSAAAKRIYTMSLVYPLTTGNNLGKYAGQYSSNNVVTITNVLGGLNLFGNSAYTVNKNAVCLADASGLRTDPVTKVQSYVVTTCIVEFDTTTTKKRNVDFDPGDPGNWQIKSARLSDDWKEDAVWFEDGTPLFDDQGQIQDIRLSQSTPVPGATIAKPITRPRETPGVVEYMSEE</sequence>
<proteinExistence type="predicted"/>
<keyword evidence="2" id="KW-1185">Reference proteome</keyword>
<protein>
    <submittedName>
        <fullName evidence="1">Uncharacterized protein</fullName>
    </submittedName>
</protein>
<dbReference type="OrthoDB" id="73875at2759"/>
<evidence type="ECO:0000313" key="2">
    <source>
        <dbReference type="Proteomes" id="UP000078576"/>
    </source>
</evidence>
<dbReference type="Proteomes" id="UP000078576">
    <property type="component" value="Unassembled WGS sequence"/>
</dbReference>
<organism evidence="1 2">
    <name type="scientific">Cytospora mali</name>
    <name type="common">Apple Valsa canker fungus</name>
    <name type="synonym">Valsa mali</name>
    <dbReference type="NCBI Taxonomy" id="578113"/>
    <lineage>
        <taxon>Eukaryota</taxon>
        <taxon>Fungi</taxon>
        <taxon>Dikarya</taxon>
        <taxon>Ascomycota</taxon>
        <taxon>Pezizomycotina</taxon>
        <taxon>Sordariomycetes</taxon>
        <taxon>Sordariomycetidae</taxon>
        <taxon>Diaporthales</taxon>
        <taxon>Cytosporaceae</taxon>
        <taxon>Cytospora</taxon>
    </lineage>
</organism>
<dbReference type="AlphaFoldDB" id="A0A194UST6"/>